<feature type="region of interest" description="Disordered" evidence="1">
    <location>
        <begin position="59"/>
        <end position="78"/>
    </location>
</feature>
<keyword evidence="3" id="KW-1185">Reference proteome</keyword>
<evidence type="ECO:0000313" key="3">
    <source>
        <dbReference type="Proteomes" id="UP000267096"/>
    </source>
</evidence>
<gene>
    <name evidence="2" type="ORF">ASIM_LOCUS8640</name>
</gene>
<dbReference type="AlphaFoldDB" id="A0A3P6QLA3"/>
<dbReference type="EMBL" id="UYRR01024045">
    <property type="protein sequence ID" value="VDK33364.1"/>
    <property type="molecule type" value="Genomic_DNA"/>
</dbReference>
<feature type="compositionally biased region" description="Low complexity" evidence="1">
    <location>
        <begin position="21"/>
        <end position="35"/>
    </location>
</feature>
<name>A0A3P6QLA3_ANISI</name>
<organism evidence="2 3">
    <name type="scientific">Anisakis simplex</name>
    <name type="common">Herring worm</name>
    <dbReference type="NCBI Taxonomy" id="6269"/>
    <lineage>
        <taxon>Eukaryota</taxon>
        <taxon>Metazoa</taxon>
        <taxon>Ecdysozoa</taxon>
        <taxon>Nematoda</taxon>
        <taxon>Chromadorea</taxon>
        <taxon>Rhabditida</taxon>
        <taxon>Spirurina</taxon>
        <taxon>Ascaridomorpha</taxon>
        <taxon>Ascaridoidea</taxon>
        <taxon>Anisakidae</taxon>
        <taxon>Anisakis</taxon>
        <taxon>Anisakis simplex complex</taxon>
    </lineage>
</organism>
<feature type="compositionally biased region" description="Low complexity" evidence="1">
    <location>
        <begin position="60"/>
        <end position="69"/>
    </location>
</feature>
<sequence>MKMTRSYANVVSSKYLHRLQGSSESSGKSDSSGVVESEHATCSSDSVWDSFVIPSAMKNSTSAASSPSSGYCTPNSSLSQGQSALLAFHFVHSLSINSFCK</sequence>
<reference evidence="2 3" key="1">
    <citation type="submission" date="2018-11" db="EMBL/GenBank/DDBJ databases">
        <authorList>
            <consortium name="Pathogen Informatics"/>
        </authorList>
    </citation>
    <scope>NUCLEOTIDE SEQUENCE [LARGE SCALE GENOMIC DNA]</scope>
</reference>
<evidence type="ECO:0000256" key="1">
    <source>
        <dbReference type="SAM" id="MobiDB-lite"/>
    </source>
</evidence>
<feature type="region of interest" description="Disordered" evidence="1">
    <location>
        <begin position="18"/>
        <end position="44"/>
    </location>
</feature>
<dbReference type="Proteomes" id="UP000267096">
    <property type="component" value="Unassembled WGS sequence"/>
</dbReference>
<proteinExistence type="predicted"/>
<evidence type="ECO:0000313" key="2">
    <source>
        <dbReference type="EMBL" id="VDK33364.1"/>
    </source>
</evidence>
<protein>
    <submittedName>
        <fullName evidence="2">Uncharacterized protein</fullName>
    </submittedName>
</protein>
<accession>A0A3P6QLA3</accession>